<keyword evidence="2" id="KW-1185">Reference proteome</keyword>
<name>A0ABX8CDF7_9ACTN</name>
<evidence type="ECO:0000313" key="1">
    <source>
        <dbReference type="EMBL" id="QUX30578.1"/>
    </source>
</evidence>
<dbReference type="NCBIfam" id="TIGR04474">
    <property type="entry name" value="tcm_partner"/>
    <property type="match status" value="1"/>
</dbReference>
<dbReference type="Proteomes" id="UP000678016">
    <property type="component" value="Chromosome"/>
</dbReference>
<dbReference type="InterPro" id="IPR031009">
    <property type="entry name" value="Tcm_partner"/>
</dbReference>
<proteinExistence type="predicted"/>
<gene>
    <name evidence="1" type="primary">tcmP</name>
    <name evidence="1" type="ORF">KGD83_08755</name>
</gene>
<sequence>MKRSEELNSKTIWSSDPHLQVKHLVYRKYMDCWMAKILQRFPKATIVDAFSGPGIYEDGAPGSPILAAKAYLEHSSRPRFNKLDLICLEERDDRVEELHRQFAKLPHDANLNVMIQPPGVFTEQQEYLSTLARRSSPGCPVLWIIDPFKIRDAPFELVRRCLKNRRDEVILTLFTGYMHRFCEKDGYGRTMDRCFGGEHWKSAVTVSGDGPRKAAFASAYEEGLKQLGLFTGSFGVRVSNTTEVYHLVMATHSEAGLRCWNPVGWKLDSYTGRSASADTAAADTLFADSPVVDALEAALEAHAGTERTWSQLSREAAEHRYVDRHLRQVLDRLAQRGLAMRIEPITARTPWPEGCRVRFYSPGDIRDAEAYG</sequence>
<organism evidence="1 2">
    <name type="scientific">Nocardiopsis akebiae</name>
    <dbReference type="NCBI Taxonomy" id="2831968"/>
    <lineage>
        <taxon>Bacteria</taxon>
        <taxon>Bacillati</taxon>
        <taxon>Actinomycetota</taxon>
        <taxon>Actinomycetes</taxon>
        <taxon>Streptosporangiales</taxon>
        <taxon>Nocardiopsidaceae</taxon>
        <taxon>Nocardiopsis</taxon>
    </lineage>
</organism>
<dbReference type="RefSeq" id="WP_212643329.1">
    <property type="nucleotide sequence ID" value="NZ_CP074132.1"/>
</dbReference>
<dbReference type="EMBL" id="CP074132">
    <property type="protein sequence ID" value="QUX30578.1"/>
    <property type="molecule type" value="Genomic_DNA"/>
</dbReference>
<reference evidence="2" key="1">
    <citation type="submission" date="2021-05" db="EMBL/GenBank/DDBJ databases">
        <title>Direct Submission.</title>
        <authorList>
            <person name="Li K."/>
            <person name="Gao J."/>
        </authorList>
    </citation>
    <scope>NUCLEOTIDE SEQUENCE [LARGE SCALE GENOMIC DNA]</scope>
    <source>
        <strain evidence="2">HDS12</strain>
    </source>
</reference>
<evidence type="ECO:0000313" key="2">
    <source>
        <dbReference type="Proteomes" id="UP000678016"/>
    </source>
</evidence>
<protein>
    <submittedName>
        <fullName evidence="1">Three-Cys-motif partner protein TcmP</fullName>
    </submittedName>
</protein>
<accession>A0ABX8CDF7</accession>